<protein>
    <submittedName>
        <fullName evidence="1">Uncharacterized protein</fullName>
    </submittedName>
</protein>
<reference evidence="1 2" key="1">
    <citation type="submission" date="2016-07" db="EMBL/GenBank/DDBJ databases">
        <title>Characterization of isolates of Eisenbergiella tayi derived from blood cultures, using whole genome sequencing.</title>
        <authorList>
            <person name="Burdz T."/>
            <person name="Wiebe D."/>
            <person name="Huynh C."/>
            <person name="Bernard K."/>
        </authorList>
    </citation>
    <scope>NUCLEOTIDE SEQUENCE [LARGE SCALE GENOMIC DNA]</scope>
    <source>
        <strain evidence="1 2">NML 110608</strain>
    </source>
</reference>
<accession>A0A1E3AAI4</accession>
<dbReference type="PATRIC" id="fig|1432052.4.peg.1204"/>
<dbReference type="AlphaFoldDB" id="A0A1E3AAI4"/>
<evidence type="ECO:0000313" key="1">
    <source>
        <dbReference type="EMBL" id="ODM05186.1"/>
    </source>
</evidence>
<sequence length="443" mass="50392">MLFLKEYITGSLMPRIQELWQSAECTFPPFLTEINAGEKGTNEKWITESTERIRLHLKAFPSRSAFTFPNKKGSERITPRQQIWLKETESLFHSLLLTEPVLGIRNALSPQTLDAFQDKIKQFLRKVRSFAPDMELEDMGQAIRNYMVYAIFREQNGLPQKCSSSIFGYSMLYPFTDNFLDDPSHTEEEKIHYNKLIHHRISGLPVTPLSLHEEKTAMLLDAIAADYPGPEADEAYGAEAAADIRQGLLLMLEAQEISQKQTDASLSLTEKNILDISIYKGGLSVLIDRYFINCKMTEQDALFYFGFGFLLQICDDLQDIAQDRESGSRTLLSRCQTPEEREYVVNRLFHYTDRLFHFSPPSSAAFRDFLLQNCFQLILSSAAGSGDFFSSSYLEGLERAFPVSFSYLKQAKEKMPAAFSAGKPADQNRIMDMLDAVLSESPS</sequence>
<dbReference type="EMBL" id="MCGH01000002">
    <property type="protein sequence ID" value="ODM05186.1"/>
    <property type="molecule type" value="Genomic_DNA"/>
</dbReference>
<proteinExistence type="predicted"/>
<organism evidence="1 2">
    <name type="scientific">Eisenbergiella tayi</name>
    <dbReference type="NCBI Taxonomy" id="1432052"/>
    <lineage>
        <taxon>Bacteria</taxon>
        <taxon>Bacillati</taxon>
        <taxon>Bacillota</taxon>
        <taxon>Clostridia</taxon>
        <taxon>Lachnospirales</taxon>
        <taxon>Lachnospiraceae</taxon>
        <taxon>Eisenbergiella</taxon>
    </lineage>
</organism>
<dbReference type="Proteomes" id="UP000094067">
    <property type="component" value="Unassembled WGS sequence"/>
</dbReference>
<comment type="caution">
    <text evidence="1">The sequence shown here is derived from an EMBL/GenBank/DDBJ whole genome shotgun (WGS) entry which is preliminary data.</text>
</comment>
<name>A0A1E3AAI4_9FIRM</name>
<evidence type="ECO:0000313" key="2">
    <source>
        <dbReference type="Proteomes" id="UP000094067"/>
    </source>
</evidence>
<dbReference type="RefSeq" id="WP_069151540.1">
    <property type="nucleotide sequence ID" value="NZ_MCGH01000002.1"/>
</dbReference>
<gene>
    <name evidence="1" type="ORF">BEI61_01069</name>
</gene>